<dbReference type="CDD" id="cd07377">
    <property type="entry name" value="WHTH_GntR"/>
    <property type="match status" value="1"/>
</dbReference>
<dbReference type="SUPFAM" id="SSF48008">
    <property type="entry name" value="GntR ligand-binding domain-like"/>
    <property type="match status" value="1"/>
</dbReference>
<dbReference type="Gene3D" id="1.10.10.10">
    <property type="entry name" value="Winged helix-like DNA-binding domain superfamily/Winged helix DNA-binding domain"/>
    <property type="match status" value="1"/>
</dbReference>
<dbReference type="PANTHER" id="PTHR43537">
    <property type="entry name" value="TRANSCRIPTIONAL REGULATOR, GNTR FAMILY"/>
    <property type="match status" value="1"/>
</dbReference>
<dbReference type="PROSITE" id="PS50949">
    <property type="entry name" value="HTH_GNTR"/>
    <property type="match status" value="1"/>
</dbReference>
<keyword evidence="2" id="KW-0238">DNA-binding</keyword>
<dbReference type="Pfam" id="PF00392">
    <property type="entry name" value="GntR"/>
    <property type="match status" value="1"/>
</dbReference>
<proteinExistence type="predicted"/>
<keyword evidence="1" id="KW-0805">Transcription regulation</keyword>
<gene>
    <name evidence="5" type="ORF">GCM10011512_05490</name>
</gene>
<evidence type="ECO:0000313" key="5">
    <source>
        <dbReference type="EMBL" id="GGC81669.1"/>
    </source>
</evidence>
<dbReference type="InterPro" id="IPR036388">
    <property type="entry name" value="WH-like_DNA-bd_sf"/>
</dbReference>
<evidence type="ECO:0000259" key="4">
    <source>
        <dbReference type="PROSITE" id="PS50949"/>
    </source>
</evidence>
<dbReference type="RefSeq" id="WP_188665923.1">
    <property type="nucleotide sequence ID" value="NZ_BMJI01000001.1"/>
</dbReference>
<dbReference type="SUPFAM" id="SSF46785">
    <property type="entry name" value="Winged helix' DNA-binding domain"/>
    <property type="match status" value="1"/>
</dbReference>
<protein>
    <submittedName>
        <fullName evidence="5">GntR family transcriptional regulator</fullName>
    </submittedName>
</protein>
<dbReference type="InterPro" id="IPR036390">
    <property type="entry name" value="WH_DNA-bd_sf"/>
</dbReference>
<dbReference type="Proteomes" id="UP000597761">
    <property type="component" value="Unassembled WGS sequence"/>
</dbReference>
<name>A0ABQ1NPG0_9MICC</name>
<accession>A0ABQ1NPG0</accession>
<dbReference type="PRINTS" id="PR00035">
    <property type="entry name" value="HTHGNTR"/>
</dbReference>
<comment type="caution">
    <text evidence="5">The sequence shown here is derived from an EMBL/GenBank/DDBJ whole genome shotgun (WGS) entry which is preliminary data.</text>
</comment>
<dbReference type="InterPro" id="IPR011711">
    <property type="entry name" value="GntR_C"/>
</dbReference>
<keyword evidence="3" id="KW-0804">Transcription</keyword>
<reference evidence="6" key="1">
    <citation type="journal article" date="2019" name="Int. J. Syst. Evol. Microbiol.">
        <title>The Global Catalogue of Microorganisms (GCM) 10K type strain sequencing project: providing services to taxonomists for standard genome sequencing and annotation.</title>
        <authorList>
            <consortium name="The Broad Institute Genomics Platform"/>
            <consortium name="The Broad Institute Genome Sequencing Center for Infectious Disease"/>
            <person name="Wu L."/>
            <person name="Ma J."/>
        </authorList>
    </citation>
    <scope>NUCLEOTIDE SEQUENCE [LARGE SCALE GENOMIC DNA]</scope>
    <source>
        <strain evidence="6">CGMCC 1.15480</strain>
    </source>
</reference>
<sequence>MTSFEPEQLGRRNASGQIARQLRNAISQGVWQPGERLPTEQELADTFDVARATAREGLKLLSATGLVVSARGSNGGTFVSLPDATHVAEQLSDAIQLWYRAGNVSVHDVDEARWVLEMHCVELAARRRTDADLAAIRRPVEASRDLTMDMAAWLDLDLEFHTAITRAAKNKILELAMTSVHLARPATNSVFVEYLDRTLVTEQHDAIYRAIAASDPQGAQTAFQRHVTYLDQTRREALDDTSAADVLVATLPELGHSAVVETDPSS</sequence>
<evidence type="ECO:0000256" key="2">
    <source>
        <dbReference type="ARBA" id="ARBA00023125"/>
    </source>
</evidence>
<keyword evidence="6" id="KW-1185">Reference proteome</keyword>
<evidence type="ECO:0000256" key="3">
    <source>
        <dbReference type="ARBA" id="ARBA00023163"/>
    </source>
</evidence>
<dbReference type="Gene3D" id="1.20.120.530">
    <property type="entry name" value="GntR ligand-binding domain-like"/>
    <property type="match status" value="1"/>
</dbReference>
<dbReference type="SMART" id="SM00345">
    <property type="entry name" value="HTH_GNTR"/>
    <property type="match status" value="1"/>
</dbReference>
<dbReference type="SMART" id="SM00895">
    <property type="entry name" value="FCD"/>
    <property type="match status" value="1"/>
</dbReference>
<feature type="domain" description="HTH gntR-type" evidence="4">
    <location>
        <begin position="12"/>
        <end position="82"/>
    </location>
</feature>
<evidence type="ECO:0000256" key="1">
    <source>
        <dbReference type="ARBA" id="ARBA00023015"/>
    </source>
</evidence>
<dbReference type="InterPro" id="IPR000524">
    <property type="entry name" value="Tscrpt_reg_HTH_GntR"/>
</dbReference>
<organism evidence="5 6">
    <name type="scientific">Tersicoccus solisilvae</name>
    <dbReference type="NCBI Taxonomy" id="1882339"/>
    <lineage>
        <taxon>Bacteria</taxon>
        <taxon>Bacillati</taxon>
        <taxon>Actinomycetota</taxon>
        <taxon>Actinomycetes</taxon>
        <taxon>Micrococcales</taxon>
        <taxon>Micrococcaceae</taxon>
        <taxon>Tersicoccus</taxon>
    </lineage>
</organism>
<dbReference type="PANTHER" id="PTHR43537:SF5">
    <property type="entry name" value="UXU OPERON TRANSCRIPTIONAL REGULATOR"/>
    <property type="match status" value="1"/>
</dbReference>
<dbReference type="InterPro" id="IPR008920">
    <property type="entry name" value="TF_FadR/GntR_C"/>
</dbReference>
<dbReference type="Pfam" id="PF07729">
    <property type="entry name" value="FCD"/>
    <property type="match status" value="1"/>
</dbReference>
<dbReference type="EMBL" id="BMJI01000001">
    <property type="protein sequence ID" value="GGC81669.1"/>
    <property type="molecule type" value="Genomic_DNA"/>
</dbReference>
<evidence type="ECO:0000313" key="6">
    <source>
        <dbReference type="Proteomes" id="UP000597761"/>
    </source>
</evidence>